<dbReference type="PANTHER" id="PTHR26391:SF18">
    <property type="entry name" value="PROTEIN KINASE RECEPTOR TIE-1, PUTATIVE-RELATED"/>
    <property type="match status" value="1"/>
</dbReference>
<keyword evidence="1" id="KW-0479">Metal-binding</keyword>
<dbReference type="AlphaFoldDB" id="A0A8B7YV36"/>
<evidence type="ECO:0000256" key="3">
    <source>
        <dbReference type="ARBA" id="ARBA00023157"/>
    </source>
</evidence>
<dbReference type="Gene3D" id="2.60.120.260">
    <property type="entry name" value="Galactose-binding domain-like"/>
    <property type="match status" value="1"/>
</dbReference>
<sequence>MLSYRDCWYHLGITLLIAFFIPDQGLAVINLQDKHVSQSSNYNDAYPSKAVDGDIYSISHTQCSGYQWWRVDLVTTYCVERITIVNRLDGYGDRLAGAVVRAGVNSVHSQNQQIGSAVSSSQASPDGQTIHFVANPSVRARYVSVELSNNCLQLAELRIEEEAPDPVSSLQISQPVGTSHNQLVVTWTEPANHCPVDAYIIRYTLTRIKACSTNISNPVTVSQTVASSVTSETLDNLKPYSEYSVSVVAGNSAGYSIALEAYGETSAIEPSFLPTVTVLETTSTTLRYSWNEIPCDEVNGPSSSYQYRVSVTDISIRGSQSHPTHYRATRTAGWLKPCRPYSIKMAAINDIGLGPYGSAQEVTTPSGVVLGLSANAVNGYPTMLQVSWNRPSANCIITDYTLSYSLTRMVNCETEVSNRIVAGTTADTEYSITGLSPYSNYTIYVAARTSAGEGDELFVHGITAEAVPTEPPSDVINTSRQKQGLRFEWQPPPCLGRRGVITGYGYRLLDLERGGADITENTPSYERQAEISGLVPCTLYSFQVLARTAAGDGPYSEAIRLRTGLGSE</sequence>
<organism evidence="5 6">
    <name type="scientific">Acanthaster planci</name>
    <name type="common">Crown-of-thorns starfish</name>
    <dbReference type="NCBI Taxonomy" id="133434"/>
    <lineage>
        <taxon>Eukaryota</taxon>
        <taxon>Metazoa</taxon>
        <taxon>Echinodermata</taxon>
        <taxon>Eleutherozoa</taxon>
        <taxon>Asterozoa</taxon>
        <taxon>Asteroidea</taxon>
        <taxon>Valvatacea</taxon>
        <taxon>Valvatida</taxon>
        <taxon>Acanthasteridae</taxon>
        <taxon>Acanthaster</taxon>
    </lineage>
</organism>
<evidence type="ECO:0000256" key="1">
    <source>
        <dbReference type="ARBA" id="ARBA00022723"/>
    </source>
</evidence>
<dbReference type="OMA" id="CVERITI"/>
<dbReference type="KEGG" id="aplc:110982799"/>
<proteinExistence type="predicted"/>
<dbReference type="SUPFAM" id="SSF49265">
    <property type="entry name" value="Fibronectin type III"/>
    <property type="match status" value="2"/>
</dbReference>
<feature type="domain" description="Fibronectin type-III" evidence="4">
    <location>
        <begin position="471"/>
        <end position="566"/>
    </location>
</feature>
<keyword evidence="2" id="KW-0106">Calcium</keyword>
<keyword evidence="5" id="KW-1185">Reference proteome</keyword>
<dbReference type="Proteomes" id="UP000694845">
    <property type="component" value="Unplaced"/>
</dbReference>
<dbReference type="SMART" id="SM00060">
    <property type="entry name" value="FN3"/>
    <property type="match status" value="4"/>
</dbReference>
<reference evidence="6" key="1">
    <citation type="submission" date="2025-08" db="UniProtKB">
        <authorList>
            <consortium name="RefSeq"/>
        </authorList>
    </citation>
    <scope>IDENTIFICATION</scope>
</reference>
<dbReference type="GeneID" id="110982799"/>
<dbReference type="InterPro" id="IPR036116">
    <property type="entry name" value="FN3_sf"/>
</dbReference>
<feature type="domain" description="Fibronectin type-III" evidence="4">
    <location>
        <begin position="166"/>
        <end position="271"/>
    </location>
</feature>
<dbReference type="InterPro" id="IPR013783">
    <property type="entry name" value="Ig-like_fold"/>
</dbReference>
<dbReference type="PANTHER" id="PTHR26391">
    <property type="entry name" value="INACTIVE TYROSINE-PROTEIN KINASE 7"/>
    <property type="match status" value="1"/>
</dbReference>
<dbReference type="SUPFAM" id="SSF49785">
    <property type="entry name" value="Galactose-binding domain-like"/>
    <property type="match status" value="1"/>
</dbReference>
<dbReference type="OrthoDB" id="6102375at2759"/>
<accession>A0A8B7YV36</accession>
<dbReference type="InterPro" id="IPR008979">
    <property type="entry name" value="Galactose-bd-like_sf"/>
</dbReference>
<dbReference type="Gene3D" id="2.60.40.10">
    <property type="entry name" value="Immunoglobulins"/>
    <property type="match status" value="4"/>
</dbReference>
<dbReference type="SMART" id="SM00607">
    <property type="entry name" value="FTP"/>
    <property type="match status" value="1"/>
</dbReference>
<dbReference type="InterPro" id="IPR003961">
    <property type="entry name" value="FN3_dom"/>
</dbReference>
<feature type="domain" description="Fibronectin type-III" evidence="4">
    <location>
        <begin position="273"/>
        <end position="367"/>
    </location>
</feature>
<keyword evidence="3" id="KW-1015">Disulfide bond</keyword>
<dbReference type="Pfam" id="PF22633">
    <property type="entry name" value="F5_F8_type_C_2"/>
    <property type="match status" value="1"/>
</dbReference>
<dbReference type="GO" id="GO:0046872">
    <property type="term" value="F:metal ion binding"/>
    <property type="evidence" value="ECO:0007669"/>
    <property type="project" value="UniProtKB-KW"/>
</dbReference>
<evidence type="ECO:0000313" key="5">
    <source>
        <dbReference type="Proteomes" id="UP000694845"/>
    </source>
</evidence>
<dbReference type="Pfam" id="PF00041">
    <property type="entry name" value="fn3"/>
    <property type="match status" value="3"/>
</dbReference>
<evidence type="ECO:0000259" key="4">
    <source>
        <dbReference type="PROSITE" id="PS50853"/>
    </source>
</evidence>
<dbReference type="RefSeq" id="XP_022097174.1">
    <property type="nucleotide sequence ID" value="XM_022241482.1"/>
</dbReference>
<evidence type="ECO:0000313" key="6">
    <source>
        <dbReference type="RefSeq" id="XP_022097174.1"/>
    </source>
</evidence>
<dbReference type="PRINTS" id="PR00014">
    <property type="entry name" value="FNTYPEIII"/>
</dbReference>
<protein>
    <submittedName>
        <fullName evidence="6">Receptor-type tyrosine-protein phosphatase F-like</fullName>
    </submittedName>
</protein>
<name>A0A8B7YV36_ACAPL</name>
<evidence type="ECO:0000256" key="2">
    <source>
        <dbReference type="ARBA" id="ARBA00022837"/>
    </source>
</evidence>
<feature type="domain" description="Fibronectin type-III" evidence="4">
    <location>
        <begin position="368"/>
        <end position="469"/>
    </location>
</feature>
<dbReference type="PROSITE" id="PS50853">
    <property type="entry name" value="FN3"/>
    <property type="match status" value="4"/>
</dbReference>
<gene>
    <name evidence="6" type="primary">LOC110982799</name>
</gene>
<dbReference type="CDD" id="cd00063">
    <property type="entry name" value="FN3"/>
    <property type="match status" value="4"/>
</dbReference>
<dbReference type="InterPro" id="IPR006585">
    <property type="entry name" value="FTP1"/>
</dbReference>